<dbReference type="PROSITE" id="PS01047">
    <property type="entry name" value="HMA_1"/>
    <property type="match status" value="1"/>
</dbReference>
<dbReference type="AlphaFoldDB" id="A0A9P9KE28"/>
<evidence type="ECO:0000256" key="10">
    <source>
        <dbReference type="ARBA" id="ARBA00022989"/>
    </source>
</evidence>
<dbReference type="NCBIfam" id="TIGR01494">
    <property type="entry name" value="ATPase_P-type"/>
    <property type="match status" value="2"/>
</dbReference>
<dbReference type="GO" id="GO:0005886">
    <property type="term" value="C:plasma membrane"/>
    <property type="evidence" value="ECO:0007669"/>
    <property type="project" value="UniProtKB-SubCell"/>
</dbReference>
<feature type="domain" description="HMA" evidence="14">
    <location>
        <begin position="66"/>
        <end position="136"/>
    </location>
</feature>
<evidence type="ECO:0000256" key="5">
    <source>
        <dbReference type="ARBA" id="ARBA00022553"/>
    </source>
</evidence>
<dbReference type="Proteomes" id="UP000736672">
    <property type="component" value="Unassembled WGS sequence"/>
</dbReference>
<keyword evidence="11" id="KW-0406">Ion transport</keyword>
<name>A0A9P9KE28_FUSSL</name>
<keyword evidence="3" id="KW-0813">Transport</keyword>
<dbReference type="CDD" id="cd00371">
    <property type="entry name" value="HMA"/>
    <property type="match status" value="1"/>
</dbReference>
<evidence type="ECO:0000313" key="16">
    <source>
        <dbReference type="Proteomes" id="UP000736672"/>
    </source>
</evidence>
<dbReference type="InterPro" id="IPR017969">
    <property type="entry name" value="Heavy-metal-associated_CS"/>
</dbReference>
<evidence type="ECO:0000256" key="13">
    <source>
        <dbReference type="SAM" id="Phobius"/>
    </source>
</evidence>
<dbReference type="PANTHER" id="PTHR43520">
    <property type="entry name" value="ATP7, ISOFORM B"/>
    <property type="match status" value="1"/>
</dbReference>
<keyword evidence="5" id="KW-0597">Phosphoprotein</keyword>
<comment type="caution">
    <text evidence="15">The sequence shown here is derived from an EMBL/GenBank/DDBJ whole genome shotgun (WGS) entry which is preliminary data.</text>
</comment>
<keyword evidence="7" id="KW-0479">Metal-binding</keyword>
<evidence type="ECO:0000256" key="4">
    <source>
        <dbReference type="ARBA" id="ARBA00022475"/>
    </source>
</evidence>
<evidence type="ECO:0000256" key="12">
    <source>
        <dbReference type="ARBA" id="ARBA00023136"/>
    </source>
</evidence>
<dbReference type="InterPro" id="IPR036163">
    <property type="entry name" value="HMA_dom_sf"/>
</dbReference>
<dbReference type="GO" id="GO:0005524">
    <property type="term" value="F:ATP binding"/>
    <property type="evidence" value="ECO:0007669"/>
    <property type="project" value="InterPro"/>
</dbReference>
<dbReference type="Pfam" id="PF00403">
    <property type="entry name" value="HMA"/>
    <property type="match status" value="1"/>
</dbReference>
<comment type="subcellular location">
    <subcellularLocation>
        <location evidence="1">Cell membrane</location>
        <topology evidence="1">Multi-pass membrane protein</topology>
    </subcellularLocation>
</comment>
<dbReference type="InterPro" id="IPR001757">
    <property type="entry name" value="P_typ_ATPase"/>
</dbReference>
<reference evidence="15" key="1">
    <citation type="journal article" date="2021" name="Nat. Commun.">
        <title>Genetic determinants of endophytism in the Arabidopsis root mycobiome.</title>
        <authorList>
            <person name="Mesny F."/>
            <person name="Miyauchi S."/>
            <person name="Thiergart T."/>
            <person name="Pickel B."/>
            <person name="Atanasova L."/>
            <person name="Karlsson M."/>
            <person name="Huettel B."/>
            <person name="Barry K.W."/>
            <person name="Haridas S."/>
            <person name="Chen C."/>
            <person name="Bauer D."/>
            <person name="Andreopoulos W."/>
            <person name="Pangilinan J."/>
            <person name="LaButti K."/>
            <person name="Riley R."/>
            <person name="Lipzen A."/>
            <person name="Clum A."/>
            <person name="Drula E."/>
            <person name="Henrissat B."/>
            <person name="Kohler A."/>
            <person name="Grigoriev I.V."/>
            <person name="Martin F.M."/>
            <person name="Hacquard S."/>
        </authorList>
    </citation>
    <scope>NUCLEOTIDE SEQUENCE</scope>
    <source>
        <strain evidence="15">FSSC 5 MPI-SDFR-AT-0091</strain>
    </source>
</reference>
<evidence type="ECO:0000313" key="15">
    <source>
        <dbReference type="EMBL" id="KAH7249614.1"/>
    </source>
</evidence>
<dbReference type="SUPFAM" id="SSF81653">
    <property type="entry name" value="Calcium ATPase, transduction domain A"/>
    <property type="match status" value="1"/>
</dbReference>
<dbReference type="GO" id="GO:0055070">
    <property type="term" value="P:copper ion homeostasis"/>
    <property type="evidence" value="ECO:0007669"/>
    <property type="project" value="TreeGrafter"/>
</dbReference>
<dbReference type="Gene3D" id="2.70.150.10">
    <property type="entry name" value="Calcium-transporting ATPase, cytoplasmic transduction domain A"/>
    <property type="match status" value="1"/>
</dbReference>
<evidence type="ECO:0000256" key="9">
    <source>
        <dbReference type="ARBA" id="ARBA00022967"/>
    </source>
</evidence>
<protein>
    <submittedName>
        <fullName evidence="15">Haloacid dehalogenase-like hydrolase-domain-containing protein</fullName>
    </submittedName>
</protein>
<evidence type="ECO:0000256" key="11">
    <source>
        <dbReference type="ARBA" id="ARBA00023065"/>
    </source>
</evidence>
<evidence type="ECO:0000256" key="1">
    <source>
        <dbReference type="ARBA" id="ARBA00004651"/>
    </source>
</evidence>
<dbReference type="InterPro" id="IPR018303">
    <property type="entry name" value="ATPase_P-typ_P_site"/>
</dbReference>
<dbReference type="InterPro" id="IPR008250">
    <property type="entry name" value="ATPase_P-typ_transduc_dom_A_sf"/>
</dbReference>
<dbReference type="PROSITE" id="PS00154">
    <property type="entry name" value="ATPASE_E1_E2"/>
    <property type="match status" value="1"/>
</dbReference>
<gene>
    <name evidence="15" type="ORF">B0J15DRAFT_596465</name>
</gene>
<evidence type="ECO:0000256" key="3">
    <source>
        <dbReference type="ARBA" id="ARBA00022448"/>
    </source>
</evidence>
<organism evidence="15 16">
    <name type="scientific">Fusarium solani</name>
    <name type="common">Filamentous fungus</name>
    <dbReference type="NCBI Taxonomy" id="169388"/>
    <lineage>
        <taxon>Eukaryota</taxon>
        <taxon>Fungi</taxon>
        <taxon>Dikarya</taxon>
        <taxon>Ascomycota</taxon>
        <taxon>Pezizomycotina</taxon>
        <taxon>Sordariomycetes</taxon>
        <taxon>Hypocreomycetidae</taxon>
        <taxon>Hypocreales</taxon>
        <taxon>Nectriaceae</taxon>
        <taxon>Fusarium</taxon>
        <taxon>Fusarium solani species complex</taxon>
    </lineage>
</organism>
<dbReference type="OrthoDB" id="432719at2759"/>
<dbReference type="GO" id="GO:0043682">
    <property type="term" value="F:P-type divalent copper transporter activity"/>
    <property type="evidence" value="ECO:0007669"/>
    <property type="project" value="TreeGrafter"/>
</dbReference>
<dbReference type="EMBL" id="JAGTJS010000013">
    <property type="protein sequence ID" value="KAH7249614.1"/>
    <property type="molecule type" value="Genomic_DNA"/>
</dbReference>
<dbReference type="InterPro" id="IPR006121">
    <property type="entry name" value="HMA_dom"/>
</dbReference>
<keyword evidence="4" id="KW-1003">Cell membrane</keyword>
<dbReference type="Pfam" id="PF00702">
    <property type="entry name" value="Hydrolase"/>
    <property type="match status" value="1"/>
</dbReference>
<dbReference type="Gene3D" id="3.30.70.100">
    <property type="match status" value="1"/>
</dbReference>
<evidence type="ECO:0000259" key="14">
    <source>
        <dbReference type="PROSITE" id="PS50846"/>
    </source>
</evidence>
<keyword evidence="9" id="KW-1278">Translocase</keyword>
<dbReference type="SUPFAM" id="SSF55008">
    <property type="entry name" value="HMA, heavy metal-associated domain"/>
    <property type="match status" value="1"/>
</dbReference>
<accession>A0A9P9KE28</accession>
<keyword evidence="16" id="KW-1185">Reference proteome</keyword>
<dbReference type="InterPro" id="IPR023214">
    <property type="entry name" value="HAD_sf"/>
</dbReference>
<keyword evidence="15" id="KW-0378">Hydrolase</keyword>
<dbReference type="SUPFAM" id="SSF56784">
    <property type="entry name" value="HAD-like"/>
    <property type="match status" value="1"/>
</dbReference>
<dbReference type="Gene3D" id="3.40.50.1000">
    <property type="entry name" value="HAD superfamily/HAD-like"/>
    <property type="match status" value="1"/>
</dbReference>
<comment type="similarity">
    <text evidence="2">Belongs to the cation transport ATPase (P-type) (TC 3.A.3) family. Type IB subfamily.</text>
</comment>
<evidence type="ECO:0000256" key="8">
    <source>
        <dbReference type="ARBA" id="ARBA00022842"/>
    </source>
</evidence>
<dbReference type="InterPro" id="IPR023299">
    <property type="entry name" value="ATPase_P-typ_cyto_dom_N"/>
</dbReference>
<dbReference type="InterPro" id="IPR059000">
    <property type="entry name" value="ATPase_P-type_domA"/>
</dbReference>
<sequence length="848" mass="90895">MREMLRPCAKFRLLFLVMACCAVAAYVVFRFLGAYEKLLCSLKPPHDASKINNVQRPVFEATTRAPQTQVQVHGFSLDGLTCGSCVTALRTTIEEVPGVLQASVSLALLRARVTATEAVTQTTIINAIRSAGYGVNPAPVSNSHGWAGLLSSIQAPLDNRRRNVLAWRRAFTVSALTSLVIPLIHCVSSMLHLGSDPFVDLFLCVAVAVSLVASSGVHIESVRALWHLRKPDMSTLGSLGILLSLMQGISRAYTVNHSGTYRFYHSALDSIPILSTCVLGSRLLKTALTQRSLDFGSPLVSLIPVTATVCCDASGEDPIAEPIDMVSPGDLVVVDQGQQIPADGIVASTDSVLITEAWINGSNLPRTVRLDDAVFAGCRVEHGTLVLAVKSCGLSTRLGAMLESVVSGELKPQESRNDSAVQYFTTAIIVFAATVCVAQGYSLPEGSLTEMLGRASGIMLAACPCALSLSVPTLRASQAGIRLVTAYSRFKDVAGVRTLFFDKTGTLTRGDLRVRYVSLEPYPSLQSVLIWRAIWELEKDVQHPVAHAIIRESLRQIDSLGAPPPTETTPGALVSKVLHELGRGVQGTVASTISSSKWHLAIGSRKYIETLGVQVDLASIPEDLRCAVTTPVVVAINGTQVGVLVFEDVVRSEAIPVIKELKKMGINIGMITGDNAASAAAVSRQVGVDADMVFANSLPQDKAEVVTRFRRHGPVLVVGDNLNDLPCFMSASFSVCVTGQEMTFRDFDAADATLTPFTAGNYKSDPEILKHIPFLVYLSRRTVGVVSQNMWWAAAYNALSLLWASGVIGSAKPLSSVWFSLGMGFSSAVVLLNSSRIGRESKRLAFSK</sequence>
<keyword evidence="10 13" id="KW-1133">Transmembrane helix</keyword>
<feature type="transmembrane region" description="Helical" evidence="13">
    <location>
        <begin position="12"/>
        <end position="33"/>
    </location>
</feature>
<dbReference type="InterPro" id="IPR036412">
    <property type="entry name" value="HAD-like_sf"/>
</dbReference>
<dbReference type="Gene3D" id="3.40.1110.10">
    <property type="entry name" value="Calcium-transporting ATPase, cytoplasmic domain N"/>
    <property type="match status" value="1"/>
</dbReference>
<dbReference type="PANTHER" id="PTHR43520:SF5">
    <property type="entry name" value="CATION-TRANSPORTING P-TYPE ATPASE-RELATED"/>
    <property type="match status" value="1"/>
</dbReference>
<dbReference type="GO" id="GO:0005507">
    <property type="term" value="F:copper ion binding"/>
    <property type="evidence" value="ECO:0007669"/>
    <property type="project" value="TreeGrafter"/>
</dbReference>
<dbReference type="Pfam" id="PF00122">
    <property type="entry name" value="E1-E2_ATPase"/>
    <property type="match status" value="1"/>
</dbReference>
<dbReference type="GO" id="GO:0016887">
    <property type="term" value="F:ATP hydrolysis activity"/>
    <property type="evidence" value="ECO:0007669"/>
    <property type="project" value="InterPro"/>
</dbReference>
<keyword evidence="12 13" id="KW-0472">Membrane</keyword>
<proteinExistence type="inferred from homology"/>
<evidence type="ECO:0000256" key="2">
    <source>
        <dbReference type="ARBA" id="ARBA00006024"/>
    </source>
</evidence>
<keyword evidence="6 13" id="KW-0812">Transmembrane</keyword>
<evidence type="ECO:0000256" key="6">
    <source>
        <dbReference type="ARBA" id="ARBA00022692"/>
    </source>
</evidence>
<evidence type="ECO:0000256" key="7">
    <source>
        <dbReference type="ARBA" id="ARBA00022723"/>
    </source>
</evidence>
<dbReference type="PRINTS" id="PR00119">
    <property type="entry name" value="CATATPASE"/>
</dbReference>
<keyword evidence="8" id="KW-0460">Magnesium</keyword>
<dbReference type="PROSITE" id="PS50846">
    <property type="entry name" value="HMA_2"/>
    <property type="match status" value="1"/>
</dbReference>